<name>R0LJZ1_ANAPL</name>
<dbReference type="EMBL" id="KB742648">
    <property type="protein sequence ID" value="EOB06014.1"/>
    <property type="molecule type" value="Genomic_DNA"/>
</dbReference>
<dbReference type="PANTHER" id="PTHR45732:SF20">
    <property type="entry name" value="ADP-RIBOSYLATION FACTOR-LIKE 8B-LIKE"/>
    <property type="match status" value="1"/>
</dbReference>
<dbReference type="PANTHER" id="PTHR45732">
    <property type="entry name" value="ADP-RIBOSYLATION FACTOR-LIKE PROTEIN 8"/>
    <property type="match status" value="1"/>
</dbReference>
<evidence type="ECO:0000256" key="1">
    <source>
        <dbReference type="ARBA" id="ARBA00022741"/>
    </source>
</evidence>
<sequence length="444" mass="49017">MLRETLLTLSEKNPNKNMLSLELPVCPHAENNLGKDFYAESGSTRAMRTVIMGGGTTKQIPQRRLSPPNLINKCCMAAICGMSGQFTEDMIPTVGFNMRKITKGNVTIKMRKVNVTGGRIQCRGGDCSGFVSLSPSQEGALEPHEVWKLYETYPERFLFEKNLTEQVWDIGGQPRFRSMWERYCRGVNAVVYMVDAADLEKVEASKNELHSLIDKPQLHGIPEVSGVEARTIGAGWLEPALVIKAVMAPILPMCSSGQGPKKLTSRMWQCLKSVHVSLYSACAELLPVDLAYSNAFREQDTFIVFPAKILGYAGWSLLALVNSEQISACRHKLLAWERAQAAEGRGWDHCLHPQDFAGQLLRGWTGNPVPFSGTGSALLHLGVGWWTYPSGGGCVSVCFCICNEKTAQNVLTQVIFQIFPKDLITTSIVGALQAFKQTLLKMLL</sequence>
<dbReference type="GO" id="GO:0005765">
    <property type="term" value="C:lysosomal membrane"/>
    <property type="evidence" value="ECO:0007669"/>
    <property type="project" value="TreeGrafter"/>
</dbReference>
<dbReference type="GO" id="GO:1904115">
    <property type="term" value="C:axon cytoplasm"/>
    <property type="evidence" value="ECO:0007669"/>
    <property type="project" value="GOC"/>
</dbReference>
<dbReference type="Pfam" id="PF00025">
    <property type="entry name" value="Arf"/>
    <property type="match status" value="1"/>
</dbReference>
<organism evidence="4 5">
    <name type="scientific">Anas platyrhynchos</name>
    <name type="common">Mallard</name>
    <name type="synonym">Anas boschas</name>
    <dbReference type="NCBI Taxonomy" id="8839"/>
    <lineage>
        <taxon>Eukaryota</taxon>
        <taxon>Metazoa</taxon>
        <taxon>Chordata</taxon>
        <taxon>Craniata</taxon>
        <taxon>Vertebrata</taxon>
        <taxon>Euteleostomi</taxon>
        <taxon>Archelosauria</taxon>
        <taxon>Archosauria</taxon>
        <taxon>Dinosauria</taxon>
        <taxon>Saurischia</taxon>
        <taxon>Theropoda</taxon>
        <taxon>Coelurosauria</taxon>
        <taxon>Aves</taxon>
        <taxon>Neognathae</taxon>
        <taxon>Galloanserae</taxon>
        <taxon>Anseriformes</taxon>
        <taxon>Anatidae</taxon>
        <taxon>Anatinae</taxon>
        <taxon>Anas</taxon>
    </lineage>
</organism>
<dbReference type="PROSITE" id="PS51417">
    <property type="entry name" value="ARF"/>
    <property type="match status" value="1"/>
</dbReference>
<dbReference type="SUPFAM" id="SSF52540">
    <property type="entry name" value="P-loop containing nucleoside triphosphate hydrolases"/>
    <property type="match status" value="1"/>
</dbReference>
<dbReference type="AlphaFoldDB" id="R0LJZ1"/>
<evidence type="ECO:0000256" key="2">
    <source>
        <dbReference type="ARBA" id="ARBA00023134"/>
    </source>
</evidence>
<feature type="binding site" evidence="3">
    <location>
        <position position="172"/>
    </location>
    <ligand>
        <name>GTP</name>
        <dbReference type="ChEBI" id="CHEBI:37565"/>
    </ligand>
</feature>
<dbReference type="GO" id="GO:0005525">
    <property type="term" value="F:GTP binding"/>
    <property type="evidence" value="ECO:0007669"/>
    <property type="project" value="UniProtKB-KW"/>
</dbReference>
<evidence type="ECO:0000313" key="5">
    <source>
        <dbReference type="Proteomes" id="UP000296049"/>
    </source>
</evidence>
<dbReference type="Proteomes" id="UP000296049">
    <property type="component" value="Unassembled WGS sequence"/>
</dbReference>
<keyword evidence="2 3" id="KW-0342">GTP-binding</keyword>
<dbReference type="InterPro" id="IPR027417">
    <property type="entry name" value="P-loop_NTPase"/>
</dbReference>
<reference evidence="5" key="1">
    <citation type="journal article" date="2013" name="Nat. Genet.">
        <title>The duck genome and transcriptome provide insight into an avian influenza virus reservoir species.</title>
        <authorList>
            <person name="Huang Y."/>
            <person name="Li Y."/>
            <person name="Burt D.W."/>
            <person name="Chen H."/>
            <person name="Zhang Y."/>
            <person name="Qian W."/>
            <person name="Kim H."/>
            <person name="Gan S."/>
            <person name="Zhao Y."/>
            <person name="Li J."/>
            <person name="Yi K."/>
            <person name="Feng H."/>
            <person name="Zhu P."/>
            <person name="Li B."/>
            <person name="Liu Q."/>
            <person name="Fairley S."/>
            <person name="Magor K.E."/>
            <person name="Du Z."/>
            <person name="Hu X."/>
            <person name="Goodman L."/>
            <person name="Tafer H."/>
            <person name="Vignal A."/>
            <person name="Lee T."/>
            <person name="Kim K.W."/>
            <person name="Sheng Z."/>
            <person name="An Y."/>
            <person name="Searle S."/>
            <person name="Herrero J."/>
            <person name="Groenen M.A."/>
            <person name="Crooijmans R.P."/>
            <person name="Faraut T."/>
            <person name="Cai Q."/>
            <person name="Webster R.G."/>
            <person name="Aldridge J.R."/>
            <person name="Warren W.C."/>
            <person name="Bartschat S."/>
            <person name="Kehr S."/>
            <person name="Marz M."/>
            <person name="Stadler P.F."/>
            <person name="Smith J."/>
            <person name="Kraus R.H."/>
            <person name="Zhao Y."/>
            <person name="Ren L."/>
            <person name="Fei J."/>
            <person name="Morisson M."/>
            <person name="Kaiser P."/>
            <person name="Griffin D.K."/>
            <person name="Rao M."/>
            <person name="Pitel F."/>
            <person name="Wang J."/>
            <person name="Li N."/>
        </authorList>
    </citation>
    <scope>NUCLEOTIDE SEQUENCE [LARGE SCALE GENOMIC DNA]</scope>
</reference>
<gene>
    <name evidence="4" type="ORF">Anapl_11472</name>
</gene>
<dbReference type="GO" id="GO:0003924">
    <property type="term" value="F:GTPase activity"/>
    <property type="evidence" value="ECO:0007669"/>
    <property type="project" value="InterPro"/>
</dbReference>
<dbReference type="InterPro" id="IPR006689">
    <property type="entry name" value="Small_GTPase_ARF/SAR"/>
</dbReference>
<protein>
    <submittedName>
        <fullName evidence="4">ADP-ribosylation factor-like protein 8B</fullName>
    </submittedName>
</protein>
<evidence type="ECO:0000313" key="4">
    <source>
        <dbReference type="EMBL" id="EOB06014.1"/>
    </source>
</evidence>
<dbReference type="GO" id="GO:0008089">
    <property type="term" value="P:anterograde axonal transport"/>
    <property type="evidence" value="ECO:0007669"/>
    <property type="project" value="TreeGrafter"/>
</dbReference>
<evidence type="ECO:0000256" key="3">
    <source>
        <dbReference type="PIRSR" id="PIRSR606689-1"/>
    </source>
</evidence>
<proteinExistence type="predicted"/>
<keyword evidence="5" id="KW-1185">Reference proteome</keyword>
<dbReference type="Gene3D" id="3.40.50.300">
    <property type="entry name" value="P-loop containing nucleotide triphosphate hydrolases"/>
    <property type="match status" value="1"/>
</dbReference>
<keyword evidence="1 3" id="KW-0547">Nucleotide-binding</keyword>
<accession>R0LJZ1</accession>